<evidence type="ECO:0000313" key="5">
    <source>
        <dbReference type="Proteomes" id="UP000298138"/>
    </source>
</evidence>
<dbReference type="InParanoid" id="A0A4S2MQP1"/>
<dbReference type="PRINTS" id="PR00682">
    <property type="entry name" value="IPNSYNTHASE"/>
</dbReference>
<evidence type="ECO:0000256" key="1">
    <source>
        <dbReference type="ARBA" id="ARBA00008056"/>
    </source>
</evidence>
<dbReference type="Pfam" id="PF03171">
    <property type="entry name" value="2OG-FeII_Oxy"/>
    <property type="match status" value="1"/>
</dbReference>
<keyword evidence="2" id="KW-0479">Metal-binding</keyword>
<proteinExistence type="inferred from homology"/>
<reference evidence="4 5" key="1">
    <citation type="submission" date="2019-04" db="EMBL/GenBank/DDBJ databases">
        <title>Comparative genomics and transcriptomics to analyze fruiting body development in filamentous ascomycetes.</title>
        <authorList>
            <consortium name="DOE Joint Genome Institute"/>
            <person name="Lutkenhaus R."/>
            <person name="Traeger S."/>
            <person name="Breuer J."/>
            <person name="Kuo A."/>
            <person name="Lipzen A."/>
            <person name="Pangilinan J."/>
            <person name="Dilworth D."/>
            <person name="Sandor L."/>
            <person name="Poggeler S."/>
            <person name="Barry K."/>
            <person name="Grigoriev I.V."/>
            <person name="Nowrousian M."/>
        </authorList>
    </citation>
    <scope>NUCLEOTIDE SEQUENCE [LARGE SCALE GENOMIC DNA]</scope>
    <source>
        <strain evidence="4 5">CBS 389.68</strain>
    </source>
</reference>
<dbReference type="PROSITE" id="PS51471">
    <property type="entry name" value="FE2OG_OXY"/>
    <property type="match status" value="1"/>
</dbReference>
<dbReference type="SUPFAM" id="SSF51197">
    <property type="entry name" value="Clavaminate synthase-like"/>
    <property type="match status" value="1"/>
</dbReference>
<dbReference type="InterPro" id="IPR050231">
    <property type="entry name" value="Iron_ascorbate_oxido_reductase"/>
</dbReference>
<dbReference type="Gene3D" id="2.60.120.330">
    <property type="entry name" value="B-lactam Antibiotic, Isopenicillin N Synthase, Chain"/>
    <property type="match status" value="1"/>
</dbReference>
<dbReference type="AlphaFoldDB" id="A0A4S2MQP1"/>
<accession>A0A4S2MQP1</accession>
<dbReference type="Pfam" id="PF14226">
    <property type="entry name" value="DIOX_N"/>
    <property type="match status" value="1"/>
</dbReference>
<name>A0A4S2MQP1_9PEZI</name>
<evidence type="ECO:0000259" key="3">
    <source>
        <dbReference type="PROSITE" id="PS51471"/>
    </source>
</evidence>
<dbReference type="EMBL" id="ML220130">
    <property type="protein sequence ID" value="TGZ79551.1"/>
    <property type="molecule type" value="Genomic_DNA"/>
</dbReference>
<dbReference type="STRING" id="341454.A0A4S2MQP1"/>
<dbReference type="InterPro" id="IPR044861">
    <property type="entry name" value="IPNS-like_FE2OG_OXY"/>
</dbReference>
<keyword evidence="2" id="KW-0408">Iron</keyword>
<dbReference type="GO" id="GO:0046872">
    <property type="term" value="F:metal ion binding"/>
    <property type="evidence" value="ECO:0007669"/>
    <property type="project" value="UniProtKB-KW"/>
</dbReference>
<keyword evidence="2" id="KW-0560">Oxidoreductase</keyword>
<evidence type="ECO:0000313" key="4">
    <source>
        <dbReference type="EMBL" id="TGZ79551.1"/>
    </source>
</evidence>
<feature type="domain" description="Fe2OG dioxygenase" evidence="3">
    <location>
        <begin position="182"/>
        <end position="286"/>
    </location>
</feature>
<dbReference type="InterPro" id="IPR026992">
    <property type="entry name" value="DIOX_N"/>
</dbReference>
<sequence>MSLPILDLSAFTSPSSTTDSKRAAASALSAACRDHGFFYLRHTLGPLEQRALALAREFFLTSSPSTKSRISRLNPGDGGDGARGYQKLNENITQGKTDFHEGIDYYSPVVEPKLLDPAHPEKGYELLMGVNLFPQEVEGFQETFEAFWDELRKLGDRVMVAMAWALGYEEDEEVLLRQTRNGFWSARVIGYPELKKEDGGEGGISCGEHSDYGCTTFLLADPTPGALQVLAKTGEWIDADPIEGCYVVNIGDMMELWTNGLWASTRHRVIHTKSGFRVSIPFFYEPNFDAVVEPLDKCVAVAGGEKKYQPKKYGDHLIEKVSGNFYKAPEADQGK</sequence>
<organism evidence="4 5">
    <name type="scientific">Ascodesmis nigricans</name>
    <dbReference type="NCBI Taxonomy" id="341454"/>
    <lineage>
        <taxon>Eukaryota</taxon>
        <taxon>Fungi</taxon>
        <taxon>Dikarya</taxon>
        <taxon>Ascomycota</taxon>
        <taxon>Pezizomycotina</taxon>
        <taxon>Pezizomycetes</taxon>
        <taxon>Pezizales</taxon>
        <taxon>Ascodesmidaceae</taxon>
        <taxon>Ascodesmis</taxon>
    </lineage>
</organism>
<keyword evidence="5" id="KW-1185">Reference proteome</keyword>
<dbReference type="Proteomes" id="UP000298138">
    <property type="component" value="Unassembled WGS sequence"/>
</dbReference>
<dbReference type="InterPro" id="IPR005123">
    <property type="entry name" value="Oxoglu/Fe-dep_dioxygenase_dom"/>
</dbReference>
<dbReference type="GO" id="GO:0044283">
    <property type="term" value="P:small molecule biosynthetic process"/>
    <property type="evidence" value="ECO:0007669"/>
    <property type="project" value="UniProtKB-ARBA"/>
</dbReference>
<dbReference type="OrthoDB" id="288590at2759"/>
<comment type="similarity">
    <text evidence="1 2">Belongs to the iron/ascorbate-dependent oxidoreductase family.</text>
</comment>
<evidence type="ECO:0000256" key="2">
    <source>
        <dbReference type="RuleBase" id="RU003682"/>
    </source>
</evidence>
<dbReference type="PANTHER" id="PTHR47990">
    <property type="entry name" value="2-OXOGLUTARATE (2OG) AND FE(II)-DEPENDENT OXYGENASE SUPERFAMILY PROTEIN-RELATED"/>
    <property type="match status" value="1"/>
</dbReference>
<gene>
    <name evidence="4" type="ORF">EX30DRAFT_342193</name>
</gene>
<protein>
    <submittedName>
        <fullName evidence="4">Clavaminate synthase-like protein</fullName>
    </submittedName>
</protein>
<dbReference type="InterPro" id="IPR027443">
    <property type="entry name" value="IPNS-like_sf"/>
</dbReference>
<dbReference type="GO" id="GO:0016491">
    <property type="term" value="F:oxidoreductase activity"/>
    <property type="evidence" value="ECO:0007669"/>
    <property type="project" value="UniProtKB-KW"/>
</dbReference>